<sequence>MTAAGSGNGFGTTAWWGFSPALDLQAMYMDTSVEHLHMSEDGTPELNILLVGSADGRHILKTMCQAHRRPRRKINFCMCWKMATWRRWVGSPDSPLFLSLVAGASGEDGCHQEKSELFLELMGNTSGPKPDLAAYLQEKARPFSSVTSQIPAFQQAVIPTLDLSCPQGFKERDLLEAIFRFWKNPDPQSFQIEHLWDLRLRQYLGARYDARRGVCDWDLTMKLHEHGAKAINSREFFRWRNTGLAFELREAPYDVPNKTLASGRLLRHKGEPMPARGYWGDIATGPFVTFGIETEETSLLKTVNGLPSKSAQDISLYNVTAMFYELSYRSCYNPPTASEEKDGSPRGNEEDPATLDAVSSSPATEDIRVHFLPLDCLPRLHLKSKYQRLFNLVFFSCSMVHLLKPDLRLVSAPKAILLVELTNYLPDLRKEQVSEFSSRVTNLGSEAGFVPVEVPGKEVFSFFRLGDPPEMAEPGL</sequence>
<dbReference type="EMBL" id="CM037628">
    <property type="protein sequence ID" value="KAH7996842.1"/>
    <property type="molecule type" value="Genomic_DNA"/>
</dbReference>
<gene>
    <name evidence="1" type="ORF">K3G42_011380</name>
</gene>
<accession>A0ACB8EV68</accession>
<protein>
    <submittedName>
        <fullName evidence="1">Uncharacterized protein</fullName>
    </submittedName>
</protein>
<comment type="caution">
    <text evidence="1">The sequence shown here is derived from an EMBL/GenBank/DDBJ whole genome shotgun (WGS) entry which is preliminary data.</text>
</comment>
<evidence type="ECO:0000313" key="1">
    <source>
        <dbReference type="EMBL" id="KAH7996842.1"/>
    </source>
</evidence>
<evidence type="ECO:0000313" key="2">
    <source>
        <dbReference type="Proteomes" id="UP000827872"/>
    </source>
</evidence>
<reference evidence="1" key="1">
    <citation type="submission" date="2021-08" db="EMBL/GenBank/DDBJ databases">
        <title>The first chromosome-level gecko genome reveals the dynamic sex chromosomes of Neotropical dwarf geckos (Sphaerodactylidae: Sphaerodactylus).</title>
        <authorList>
            <person name="Pinto B.J."/>
            <person name="Keating S.E."/>
            <person name="Gamble T."/>
        </authorList>
    </citation>
    <scope>NUCLEOTIDE SEQUENCE</scope>
    <source>
        <strain evidence="1">TG3544</strain>
    </source>
</reference>
<organism evidence="1 2">
    <name type="scientific">Sphaerodactylus townsendi</name>
    <dbReference type="NCBI Taxonomy" id="933632"/>
    <lineage>
        <taxon>Eukaryota</taxon>
        <taxon>Metazoa</taxon>
        <taxon>Chordata</taxon>
        <taxon>Craniata</taxon>
        <taxon>Vertebrata</taxon>
        <taxon>Euteleostomi</taxon>
        <taxon>Lepidosauria</taxon>
        <taxon>Squamata</taxon>
        <taxon>Bifurcata</taxon>
        <taxon>Gekkota</taxon>
        <taxon>Sphaerodactylidae</taxon>
        <taxon>Sphaerodactylus</taxon>
    </lineage>
</organism>
<name>A0ACB8EV68_9SAUR</name>
<proteinExistence type="predicted"/>
<keyword evidence="2" id="KW-1185">Reference proteome</keyword>
<dbReference type="Proteomes" id="UP000827872">
    <property type="component" value="Linkage Group LG15"/>
</dbReference>